<feature type="domain" description="Zinc-ribbon" evidence="2">
    <location>
        <begin position="58"/>
        <end position="77"/>
    </location>
</feature>
<feature type="transmembrane region" description="Helical" evidence="1">
    <location>
        <begin position="7"/>
        <end position="25"/>
    </location>
</feature>
<accession>A0A9D1D0E3</accession>
<keyword evidence="1" id="KW-0812">Transmembrane</keyword>
<reference evidence="3" key="2">
    <citation type="journal article" date="2021" name="PeerJ">
        <title>Extensive microbial diversity within the chicken gut microbiome revealed by metagenomics and culture.</title>
        <authorList>
            <person name="Gilroy R."/>
            <person name="Ravi A."/>
            <person name="Getino M."/>
            <person name="Pursley I."/>
            <person name="Horton D.L."/>
            <person name="Alikhan N.F."/>
            <person name="Baker D."/>
            <person name="Gharbi K."/>
            <person name="Hall N."/>
            <person name="Watson M."/>
            <person name="Adriaenssens E.M."/>
            <person name="Foster-Nyarko E."/>
            <person name="Jarju S."/>
            <person name="Secka A."/>
            <person name="Antonio M."/>
            <person name="Oren A."/>
            <person name="Chaudhuri R.R."/>
            <person name="La Ragione R."/>
            <person name="Hildebrand F."/>
            <person name="Pallen M.J."/>
        </authorList>
    </citation>
    <scope>NUCLEOTIDE SEQUENCE</scope>
    <source>
        <strain evidence="3">ChiSjej3B21-11622</strain>
    </source>
</reference>
<gene>
    <name evidence="3" type="ORF">IAB26_07450</name>
</gene>
<name>A0A9D1D0E3_9FIRM</name>
<dbReference type="Pfam" id="PF13240">
    <property type="entry name" value="Zn_Ribbon_1"/>
    <property type="match status" value="1"/>
</dbReference>
<dbReference type="AlphaFoldDB" id="A0A9D1D0E3"/>
<organism evidence="3 4">
    <name type="scientific">Candidatus Limivivens merdigallinarum</name>
    <dbReference type="NCBI Taxonomy" id="2840859"/>
    <lineage>
        <taxon>Bacteria</taxon>
        <taxon>Bacillati</taxon>
        <taxon>Bacillota</taxon>
        <taxon>Clostridia</taxon>
        <taxon>Lachnospirales</taxon>
        <taxon>Lachnospiraceae</taxon>
        <taxon>Lachnospiraceae incertae sedis</taxon>
        <taxon>Candidatus Limivivens</taxon>
    </lineage>
</organism>
<protein>
    <recommendedName>
        <fullName evidence="2">Zinc-ribbon domain-containing protein</fullName>
    </recommendedName>
</protein>
<dbReference type="EMBL" id="DVFT01000108">
    <property type="protein sequence ID" value="HIQ96381.1"/>
    <property type="molecule type" value="Genomic_DNA"/>
</dbReference>
<feature type="transmembrane region" description="Helical" evidence="1">
    <location>
        <begin position="31"/>
        <end position="50"/>
    </location>
</feature>
<evidence type="ECO:0000259" key="2">
    <source>
        <dbReference type="Pfam" id="PF13240"/>
    </source>
</evidence>
<reference evidence="3" key="1">
    <citation type="submission" date="2020-10" db="EMBL/GenBank/DDBJ databases">
        <authorList>
            <person name="Gilroy R."/>
        </authorList>
    </citation>
    <scope>NUCLEOTIDE SEQUENCE</scope>
    <source>
        <strain evidence="3">ChiSjej3B21-11622</strain>
    </source>
</reference>
<proteinExistence type="predicted"/>
<evidence type="ECO:0000313" key="4">
    <source>
        <dbReference type="Proteomes" id="UP000886886"/>
    </source>
</evidence>
<evidence type="ECO:0000256" key="1">
    <source>
        <dbReference type="SAM" id="Phobius"/>
    </source>
</evidence>
<keyword evidence="1" id="KW-0472">Membrane</keyword>
<comment type="caution">
    <text evidence="3">The sequence shown here is derived from an EMBL/GenBank/DDBJ whole genome shotgun (WGS) entry which is preliminary data.</text>
</comment>
<sequence>MKNKQIPFLYGISTVQLIGIIGLSVNTMAGTAVVAVGTVGILVYATANLFQRLKEKVCPECGTRIPKSDRICAVCGYRYREGIPEEKLTEFIEKEKEKERSSEQIDCDFEKIETLAVEEMLSFDGDIENFLKRRGKEEEI</sequence>
<dbReference type="InterPro" id="IPR026870">
    <property type="entry name" value="Zinc_ribbon_dom"/>
</dbReference>
<keyword evidence="1" id="KW-1133">Transmembrane helix</keyword>
<dbReference type="Proteomes" id="UP000886886">
    <property type="component" value="Unassembled WGS sequence"/>
</dbReference>
<evidence type="ECO:0000313" key="3">
    <source>
        <dbReference type="EMBL" id="HIQ96381.1"/>
    </source>
</evidence>